<name>A0A2I1HFR5_9GLOM</name>
<keyword evidence="1" id="KW-0472">Membrane</keyword>
<feature type="transmembrane region" description="Helical" evidence="1">
    <location>
        <begin position="12"/>
        <end position="34"/>
    </location>
</feature>
<dbReference type="EMBL" id="LLXI01002665">
    <property type="protein sequence ID" value="PKY57717.1"/>
    <property type="molecule type" value="Genomic_DNA"/>
</dbReference>
<accession>A0A2I1HFR5</accession>
<gene>
    <name evidence="2" type="ORF">RhiirA4_411835</name>
</gene>
<sequence>MNLKLYNHQTYVLIFRSLKLPIMLTYWSLFQILWKAMKHYMKRMVSFSQENF</sequence>
<organism evidence="2 3">
    <name type="scientific">Rhizophagus irregularis</name>
    <dbReference type="NCBI Taxonomy" id="588596"/>
    <lineage>
        <taxon>Eukaryota</taxon>
        <taxon>Fungi</taxon>
        <taxon>Fungi incertae sedis</taxon>
        <taxon>Mucoromycota</taxon>
        <taxon>Glomeromycotina</taxon>
        <taxon>Glomeromycetes</taxon>
        <taxon>Glomerales</taxon>
        <taxon>Glomeraceae</taxon>
        <taxon>Rhizophagus</taxon>
    </lineage>
</organism>
<comment type="caution">
    <text evidence="2">The sequence shown here is derived from an EMBL/GenBank/DDBJ whole genome shotgun (WGS) entry which is preliminary data.</text>
</comment>
<evidence type="ECO:0000313" key="2">
    <source>
        <dbReference type="EMBL" id="PKY57717.1"/>
    </source>
</evidence>
<keyword evidence="1" id="KW-1133">Transmembrane helix</keyword>
<dbReference type="AlphaFoldDB" id="A0A2I1HFR5"/>
<keyword evidence="3" id="KW-1185">Reference proteome</keyword>
<evidence type="ECO:0000313" key="3">
    <source>
        <dbReference type="Proteomes" id="UP000234323"/>
    </source>
</evidence>
<protein>
    <submittedName>
        <fullName evidence="2">Uncharacterized protein</fullName>
    </submittedName>
</protein>
<reference evidence="2 3" key="1">
    <citation type="submission" date="2015-10" db="EMBL/GenBank/DDBJ databases">
        <title>Genome analyses suggest a sexual origin of heterokaryosis in a supposedly ancient asexual fungus.</title>
        <authorList>
            <person name="Ropars J."/>
            <person name="Sedzielewska K."/>
            <person name="Noel J."/>
            <person name="Charron P."/>
            <person name="Farinelli L."/>
            <person name="Marton T."/>
            <person name="Kruger M."/>
            <person name="Pelin A."/>
            <person name="Brachmann A."/>
            <person name="Corradi N."/>
        </authorList>
    </citation>
    <scope>NUCLEOTIDE SEQUENCE [LARGE SCALE GENOMIC DNA]</scope>
    <source>
        <strain evidence="2 3">A4</strain>
    </source>
</reference>
<dbReference type="Proteomes" id="UP000234323">
    <property type="component" value="Unassembled WGS sequence"/>
</dbReference>
<proteinExistence type="predicted"/>
<keyword evidence="1" id="KW-0812">Transmembrane</keyword>
<evidence type="ECO:0000256" key="1">
    <source>
        <dbReference type="SAM" id="Phobius"/>
    </source>
</evidence>